<geneLocation type="plasmid" evidence="1 2">
    <name>unnamed1</name>
</geneLocation>
<gene>
    <name evidence="1" type="ORF">Bandiella_01637</name>
</gene>
<keyword evidence="2" id="KW-1185">Reference proteome</keyword>
<keyword evidence="1" id="KW-0614">Plasmid</keyword>
<evidence type="ECO:0008006" key="3">
    <source>
        <dbReference type="Google" id="ProtNLM"/>
    </source>
</evidence>
<evidence type="ECO:0000313" key="2">
    <source>
        <dbReference type="Proteomes" id="UP001327219"/>
    </source>
</evidence>
<evidence type="ECO:0000313" key="1">
    <source>
        <dbReference type="EMBL" id="WPX97475.1"/>
    </source>
</evidence>
<dbReference type="EMBL" id="CP110821">
    <property type="protein sequence ID" value="WPX97475.1"/>
    <property type="molecule type" value="Genomic_DNA"/>
</dbReference>
<proteinExistence type="predicted"/>
<accession>A0ABZ0UTU5</accession>
<dbReference type="Proteomes" id="UP001327219">
    <property type="component" value="Plasmid unnamed1"/>
</dbReference>
<organism evidence="1 2">
    <name type="scientific">Candidatus Bandiella euplotis</name>
    <dbReference type="NCBI Taxonomy" id="1664265"/>
    <lineage>
        <taxon>Bacteria</taxon>
        <taxon>Pseudomonadati</taxon>
        <taxon>Pseudomonadota</taxon>
        <taxon>Alphaproteobacteria</taxon>
        <taxon>Rickettsiales</taxon>
        <taxon>Candidatus Midichloriaceae</taxon>
        <taxon>Candidatus Bandiella</taxon>
    </lineage>
</organism>
<name>A0ABZ0UTU5_9RICK</name>
<reference evidence="1 2" key="1">
    <citation type="submission" date="2022-11" db="EMBL/GenBank/DDBJ databases">
        <title>Host association and intracellularity evolved multiple times independently in the Rickettsiales.</title>
        <authorList>
            <person name="Castelli M."/>
            <person name="Nardi T."/>
            <person name="Gammuto L."/>
            <person name="Bellinzona G."/>
            <person name="Sabaneyeva E."/>
            <person name="Potekhin A."/>
            <person name="Serra V."/>
            <person name="Petroni G."/>
            <person name="Sassera D."/>
        </authorList>
    </citation>
    <scope>NUCLEOTIDE SEQUENCE [LARGE SCALE GENOMIC DNA]</scope>
    <source>
        <strain evidence="1 2">NDG2</strain>
        <plasmid evidence="1 2">unnamed1</plasmid>
    </source>
</reference>
<sequence length="56" mass="6681">MIGILKKIYTMKILNEEWNTLVTLLPEGWNDNLDKLRVMKRKLPSLKVQMNYCKQS</sequence>
<protein>
    <recommendedName>
        <fullName evidence="3">Transposase</fullName>
    </recommendedName>
</protein>